<comment type="caution">
    <text evidence="2">The sequence shown here is derived from an EMBL/GenBank/DDBJ whole genome shotgun (WGS) entry which is preliminary data.</text>
</comment>
<evidence type="ECO:0000313" key="3">
    <source>
        <dbReference type="Proteomes" id="UP000299102"/>
    </source>
</evidence>
<feature type="region of interest" description="Disordered" evidence="1">
    <location>
        <begin position="95"/>
        <end position="144"/>
    </location>
</feature>
<evidence type="ECO:0000313" key="2">
    <source>
        <dbReference type="EMBL" id="GBP44182.1"/>
    </source>
</evidence>
<dbReference type="Proteomes" id="UP000299102">
    <property type="component" value="Unassembled WGS sequence"/>
</dbReference>
<protein>
    <submittedName>
        <fullName evidence="2">Uncharacterized protein</fullName>
    </submittedName>
</protein>
<proteinExistence type="predicted"/>
<evidence type="ECO:0000256" key="1">
    <source>
        <dbReference type="SAM" id="MobiDB-lite"/>
    </source>
</evidence>
<accession>A0A4C1W0V0</accession>
<feature type="compositionally biased region" description="Basic and acidic residues" evidence="1">
    <location>
        <begin position="133"/>
        <end position="144"/>
    </location>
</feature>
<gene>
    <name evidence="2" type="ORF">EVAR_31626_1</name>
</gene>
<dbReference type="AlphaFoldDB" id="A0A4C1W0V0"/>
<sequence>MVRGRWLNLYREERMQWFSLTLVNKLISQFPRDQDKTPSPSVLMRSSIDLPPILGLLHTRSIRPLISRSGTRLFISLSIDTQRIFDSPQYAYNIPRATRDDSLPTSEATTPFMESKRAPRGPDRAADSSAKTDQGKRVRVPRDE</sequence>
<keyword evidence="3" id="KW-1185">Reference proteome</keyword>
<feature type="compositionally biased region" description="Basic and acidic residues" evidence="1">
    <location>
        <begin position="114"/>
        <end position="126"/>
    </location>
</feature>
<reference evidence="2 3" key="1">
    <citation type="journal article" date="2019" name="Commun. Biol.">
        <title>The bagworm genome reveals a unique fibroin gene that provides high tensile strength.</title>
        <authorList>
            <person name="Kono N."/>
            <person name="Nakamura H."/>
            <person name="Ohtoshi R."/>
            <person name="Tomita M."/>
            <person name="Numata K."/>
            <person name="Arakawa K."/>
        </authorList>
    </citation>
    <scope>NUCLEOTIDE SEQUENCE [LARGE SCALE GENOMIC DNA]</scope>
</reference>
<organism evidence="2 3">
    <name type="scientific">Eumeta variegata</name>
    <name type="common">Bagworm moth</name>
    <name type="synonym">Eumeta japonica</name>
    <dbReference type="NCBI Taxonomy" id="151549"/>
    <lineage>
        <taxon>Eukaryota</taxon>
        <taxon>Metazoa</taxon>
        <taxon>Ecdysozoa</taxon>
        <taxon>Arthropoda</taxon>
        <taxon>Hexapoda</taxon>
        <taxon>Insecta</taxon>
        <taxon>Pterygota</taxon>
        <taxon>Neoptera</taxon>
        <taxon>Endopterygota</taxon>
        <taxon>Lepidoptera</taxon>
        <taxon>Glossata</taxon>
        <taxon>Ditrysia</taxon>
        <taxon>Tineoidea</taxon>
        <taxon>Psychidae</taxon>
        <taxon>Oiketicinae</taxon>
        <taxon>Eumeta</taxon>
    </lineage>
</organism>
<dbReference type="EMBL" id="BGZK01000448">
    <property type="protein sequence ID" value="GBP44182.1"/>
    <property type="molecule type" value="Genomic_DNA"/>
</dbReference>
<name>A0A4C1W0V0_EUMVA</name>